<feature type="compositionally biased region" description="Basic residues" evidence="2">
    <location>
        <begin position="40"/>
        <end position="51"/>
    </location>
</feature>
<evidence type="ECO:0000313" key="4">
    <source>
        <dbReference type="Proteomes" id="UP000030653"/>
    </source>
</evidence>
<accession>M5FPC9</accession>
<evidence type="ECO:0000256" key="2">
    <source>
        <dbReference type="SAM" id="MobiDB-lite"/>
    </source>
</evidence>
<keyword evidence="4" id="KW-1185">Reference proteome</keyword>
<gene>
    <name evidence="3" type="ORF">DACRYDRAFT_112309</name>
</gene>
<keyword evidence="1" id="KW-0175">Coiled coil</keyword>
<dbReference type="RefSeq" id="XP_040623876.1">
    <property type="nucleotide sequence ID" value="XM_040769389.1"/>
</dbReference>
<dbReference type="EMBL" id="JH795879">
    <property type="protein sequence ID" value="EJT96978.1"/>
    <property type="molecule type" value="Genomic_DNA"/>
</dbReference>
<protein>
    <submittedName>
        <fullName evidence="3">Uncharacterized protein</fullName>
    </submittedName>
</protein>
<dbReference type="AlphaFoldDB" id="M5FPC9"/>
<proteinExistence type="predicted"/>
<dbReference type="HOGENOM" id="CLU_1390188_0_0_1"/>
<dbReference type="GeneID" id="63684451"/>
<sequence length="216" mass="24621">MTAQSYAGFLFGVITSTFGANPEPTVTAREERRRIAASKPKPKSTRVRRRQWPTMPGSSRALTPEPLPEPAQPTVLEPPMKRRRLSKEGLLAIDEVIEKLEQEIAVLKTHLARTNQAPRPGFKLPERVSEKTRTQNDSRSLIAPRRDMSHVFDELKHVRLRRIDTSVIPTQPRRIIRTSPTQLFSQELEEAVKKSSHRRHNEDPIPSFCAWGAGLR</sequence>
<reference evidence="3 4" key="1">
    <citation type="journal article" date="2012" name="Science">
        <title>The Paleozoic origin of enzymatic lignin decomposition reconstructed from 31 fungal genomes.</title>
        <authorList>
            <person name="Floudas D."/>
            <person name="Binder M."/>
            <person name="Riley R."/>
            <person name="Barry K."/>
            <person name="Blanchette R.A."/>
            <person name="Henrissat B."/>
            <person name="Martinez A.T."/>
            <person name="Otillar R."/>
            <person name="Spatafora J.W."/>
            <person name="Yadav J.S."/>
            <person name="Aerts A."/>
            <person name="Benoit I."/>
            <person name="Boyd A."/>
            <person name="Carlson A."/>
            <person name="Copeland A."/>
            <person name="Coutinho P.M."/>
            <person name="de Vries R.P."/>
            <person name="Ferreira P."/>
            <person name="Findley K."/>
            <person name="Foster B."/>
            <person name="Gaskell J."/>
            <person name="Glotzer D."/>
            <person name="Gorecki P."/>
            <person name="Heitman J."/>
            <person name="Hesse C."/>
            <person name="Hori C."/>
            <person name="Igarashi K."/>
            <person name="Jurgens J.A."/>
            <person name="Kallen N."/>
            <person name="Kersten P."/>
            <person name="Kohler A."/>
            <person name="Kuees U."/>
            <person name="Kumar T.K.A."/>
            <person name="Kuo A."/>
            <person name="LaButti K."/>
            <person name="Larrondo L.F."/>
            <person name="Lindquist E."/>
            <person name="Ling A."/>
            <person name="Lombard V."/>
            <person name="Lucas S."/>
            <person name="Lundell T."/>
            <person name="Martin R."/>
            <person name="McLaughlin D.J."/>
            <person name="Morgenstern I."/>
            <person name="Morin E."/>
            <person name="Murat C."/>
            <person name="Nagy L.G."/>
            <person name="Nolan M."/>
            <person name="Ohm R.A."/>
            <person name="Patyshakuliyeva A."/>
            <person name="Rokas A."/>
            <person name="Ruiz-Duenas F.J."/>
            <person name="Sabat G."/>
            <person name="Salamov A."/>
            <person name="Samejima M."/>
            <person name="Schmutz J."/>
            <person name="Slot J.C."/>
            <person name="St John F."/>
            <person name="Stenlid J."/>
            <person name="Sun H."/>
            <person name="Sun S."/>
            <person name="Syed K."/>
            <person name="Tsang A."/>
            <person name="Wiebenga A."/>
            <person name="Young D."/>
            <person name="Pisabarro A."/>
            <person name="Eastwood D.C."/>
            <person name="Martin F."/>
            <person name="Cullen D."/>
            <person name="Grigoriev I.V."/>
            <person name="Hibbett D.S."/>
        </authorList>
    </citation>
    <scope>NUCLEOTIDE SEQUENCE [LARGE SCALE GENOMIC DNA]</scope>
    <source>
        <strain evidence="3 4">DJM-731 SS1</strain>
    </source>
</reference>
<evidence type="ECO:0000256" key="1">
    <source>
        <dbReference type="SAM" id="Coils"/>
    </source>
</evidence>
<name>M5FPC9_DACPD</name>
<organism evidence="3 4">
    <name type="scientific">Dacryopinax primogenitus (strain DJM 731)</name>
    <name type="common">Brown rot fungus</name>
    <dbReference type="NCBI Taxonomy" id="1858805"/>
    <lineage>
        <taxon>Eukaryota</taxon>
        <taxon>Fungi</taxon>
        <taxon>Dikarya</taxon>
        <taxon>Basidiomycota</taxon>
        <taxon>Agaricomycotina</taxon>
        <taxon>Dacrymycetes</taxon>
        <taxon>Dacrymycetales</taxon>
        <taxon>Dacrymycetaceae</taxon>
        <taxon>Dacryopinax</taxon>
    </lineage>
</organism>
<feature type="region of interest" description="Disordered" evidence="2">
    <location>
        <begin position="20"/>
        <end position="81"/>
    </location>
</feature>
<feature type="coiled-coil region" evidence="1">
    <location>
        <begin position="90"/>
        <end position="117"/>
    </location>
</feature>
<dbReference type="Proteomes" id="UP000030653">
    <property type="component" value="Unassembled WGS sequence"/>
</dbReference>
<evidence type="ECO:0000313" key="3">
    <source>
        <dbReference type="EMBL" id="EJT96978.1"/>
    </source>
</evidence>